<keyword evidence="1" id="KW-0472">Membrane</keyword>
<feature type="transmembrane region" description="Helical" evidence="1">
    <location>
        <begin position="121"/>
        <end position="142"/>
    </location>
</feature>
<feature type="transmembrane region" description="Helical" evidence="1">
    <location>
        <begin position="163"/>
        <end position="180"/>
    </location>
</feature>
<dbReference type="GO" id="GO:0052621">
    <property type="term" value="F:diguanylate cyclase activity"/>
    <property type="evidence" value="ECO:0007669"/>
    <property type="project" value="TreeGrafter"/>
</dbReference>
<dbReference type="CDD" id="cd01949">
    <property type="entry name" value="GGDEF"/>
    <property type="match status" value="1"/>
</dbReference>
<dbReference type="Pfam" id="PF00990">
    <property type="entry name" value="GGDEF"/>
    <property type="match status" value="1"/>
</dbReference>
<dbReference type="SUPFAM" id="SSF55073">
    <property type="entry name" value="Nucleotide cyclase"/>
    <property type="match status" value="1"/>
</dbReference>
<dbReference type="PANTHER" id="PTHR45138:SF6">
    <property type="entry name" value="DIGUANYLATE CYCLASE DGCN"/>
    <property type="match status" value="1"/>
</dbReference>
<feature type="transmembrane region" description="Helical" evidence="1">
    <location>
        <begin position="192"/>
        <end position="214"/>
    </location>
</feature>
<dbReference type="InterPro" id="IPR050469">
    <property type="entry name" value="Diguanylate_Cyclase"/>
</dbReference>
<dbReference type="RefSeq" id="WP_055649553.1">
    <property type="nucleotide sequence ID" value="NZ_CZAZ01000004.1"/>
</dbReference>
<dbReference type="Gene3D" id="3.30.70.270">
    <property type="match status" value="1"/>
</dbReference>
<dbReference type="PANTHER" id="PTHR45138">
    <property type="entry name" value="REGULATORY COMPONENTS OF SENSORY TRANSDUCTION SYSTEM"/>
    <property type="match status" value="1"/>
</dbReference>
<dbReference type="InterPro" id="IPR043128">
    <property type="entry name" value="Rev_trsase/Diguanyl_cyclase"/>
</dbReference>
<dbReference type="GO" id="GO:0005886">
    <property type="term" value="C:plasma membrane"/>
    <property type="evidence" value="ECO:0007669"/>
    <property type="project" value="TreeGrafter"/>
</dbReference>
<organism evidence="3 4">
    <name type="scientific">Hungatella hathewayi</name>
    <dbReference type="NCBI Taxonomy" id="154046"/>
    <lineage>
        <taxon>Bacteria</taxon>
        <taxon>Bacillati</taxon>
        <taxon>Bacillota</taxon>
        <taxon>Clostridia</taxon>
        <taxon>Lachnospirales</taxon>
        <taxon>Lachnospiraceae</taxon>
        <taxon>Hungatella</taxon>
    </lineage>
</organism>
<feature type="transmembrane region" description="Helical" evidence="1">
    <location>
        <begin position="63"/>
        <end position="80"/>
    </location>
</feature>
<dbReference type="Proteomes" id="UP000434223">
    <property type="component" value="Unassembled WGS sequence"/>
</dbReference>
<evidence type="ECO:0000313" key="4">
    <source>
        <dbReference type="Proteomes" id="UP000434223"/>
    </source>
</evidence>
<protein>
    <submittedName>
        <fullName evidence="3">GTP cyclohydrolase IIa</fullName>
    </submittedName>
</protein>
<evidence type="ECO:0000259" key="2">
    <source>
        <dbReference type="PROSITE" id="PS50887"/>
    </source>
</evidence>
<feature type="domain" description="GGDEF" evidence="2">
    <location>
        <begin position="276"/>
        <end position="402"/>
    </location>
</feature>
<reference evidence="3 4" key="1">
    <citation type="submission" date="2019-09" db="EMBL/GenBank/DDBJ databases">
        <title>Draft genome sequencing of Hungatella hathewayi 123Y-2.</title>
        <authorList>
            <person name="Lv Q."/>
            <person name="Li S."/>
        </authorList>
    </citation>
    <scope>NUCLEOTIDE SEQUENCE [LARGE SCALE GENOMIC DNA]</scope>
    <source>
        <strain evidence="3 4">123Y-2</strain>
    </source>
</reference>
<dbReference type="GO" id="GO:0043709">
    <property type="term" value="P:cell adhesion involved in single-species biofilm formation"/>
    <property type="evidence" value="ECO:0007669"/>
    <property type="project" value="TreeGrafter"/>
</dbReference>
<feature type="transmembrane region" description="Helical" evidence="1">
    <location>
        <begin position="87"/>
        <end position="109"/>
    </location>
</feature>
<keyword evidence="1" id="KW-1133">Transmembrane helix</keyword>
<dbReference type="AlphaFoldDB" id="A0AAW9WPH0"/>
<dbReference type="EMBL" id="WNME01000022">
    <property type="protein sequence ID" value="MUB66189.1"/>
    <property type="molecule type" value="Genomic_DNA"/>
</dbReference>
<dbReference type="NCBIfam" id="TIGR00254">
    <property type="entry name" value="GGDEF"/>
    <property type="match status" value="1"/>
</dbReference>
<feature type="transmembrane region" description="Helical" evidence="1">
    <location>
        <begin position="6"/>
        <end position="21"/>
    </location>
</feature>
<proteinExistence type="predicted"/>
<evidence type="ECO:0000313" key="3">
    <source>
        <dbReference type="EMBL" id="MUB66189.1"/>
    </source>
</evidence>
<name>A0AAW9WPH0_9FIRM</name>
<gene>
    <name evidence="3" type="ORF">GNE07_24505</name>
</gene>
<sequence length="402" mass="46548">MKYGEALLWIVIIFLLYMNELRIDQLPGIGEGETGTKVEYMIRAFVKAGILFSGWYIHLPLFIVYLLIFCGYGMTFWSIGKRSRLNLFFWMNFFSVCFIAVNLISMAAVSLVTGSMLRDVYLSNTYCVITLCITLIMIHLMNKLWKKKIFADWITLLTSDEKRFNQLIFFEWYALGYLIFDSTSCVFVLPYSLLSVFLIGSCILLMIQFILFLAHTHRIIEKAHYEAEYYRLEEERAEHVKRQMILQKLAYIDGLTGAFTRRYAMEMLESMQKDGLEVTVAYIDVNGLKKVNDTLGHQEGDRYLKLIADSLNESLNKSDILSRIGGDEFMIVSNSAEKEGLESMLKKVNELLGTAGREGYRPSFSYGVVSAPHKEPFDLEELLRESDRRMYVNKMQFKRGNV</sequence>
<accession>A0AAW9WPH0</accession>
<keyword evidence="1" id="KW-0812">Transmembrane</keyword>
<dbReference type="InterPro" id="IPR029787">
    <property type="entry name" value="Nucleotide_cyclase"/>
</dbReference>
<dbReference type="InterPro" id="IPR000160">
    <property type="entry name" value="GGDEF_dom"/>
</dbReference>
<comment type="caution">
    <text evidence="3">The sequence shown here is derived from an EMBL/GenBank/DDBJ whole genome shotgun (WGS) entry which is preliminary data.</text>
</comment>
<dbReference type="PROSITE" id="PS50887">
    <property type="entry name" value="GGDEF"/>
    <property type="match status" value="1"/>
</dbReference>
<dbReference type="GO" id="GO:1902201">
    <property type="term" value="P:negative regulation of bacterial-type flagellum-dependent cell motility"/>
    <property type="evidence" value="ECO:0007669"/>
    <property type="project" value="TreeGrafter"/>
</dbReference>
<evidence type="ECO:0000256" key="1">
    <source>
        <dbReference type="SAM" id="Phobius"/>
    </source>
</evidence>
<dbReference type="SMART" id="SM00267">
    <property type="entry name" value="GGDEF"/>
    <property type="match status" value="1"/>
</dbReference>